<protein>
    <submittedName>
        <fullName evidence="1">Uncharacterized protein</fullName>
    </submittedName>
</protein>
<comment type="caution">
    <text evidence="1">The sequence shown here is derived from an EMBL/GenBank/DDBJ whole genome shotgun (WGS) entry which is preliminary data.</text>
</comment>
<keyword evidence="2" id="KW-1185">Reference proteome</keyword>
<gene>
    <name evidence="1" type="ORF">CEXT_348821</name>
</gene>
<dbReference type="EMBL" id="BPLR01018108">
    <property type="protein sequence ID" value="GIY96983.1"/>
    <property type="molecule type" value="Genomic_DNA"/>
</dbReference>
<dbReference type="Proteomes" id="UP001054945">
    <property type="component" value="Unassembled WGS sequence"/>
</dbReference>
<name>A0AAV4XRI3_CAEEX</name>
<sequence>MFIKSDDVGQESIVGKYLQSMGGNLDVEKGLNLDIIIKGWTHERIPFTLQQVEYQESIVGKFLKSISFVLVGSNLDNDKDLKMEMIILLTKDIKISDRQKWGMSTEAIDKEANAINHENYYLSYRDDNINGAWVRRGGGYRVESNRLSGDKVAIAHTPSSSCRQMARASICSVF</sequence>
<reference evidence="1 2" key="1">
    <citation type="submission" date="2021-06" db="EMBL/GenBank/DDBJ databases">
        <title>Caerostris extrusa draft genome.</title>
        <authorList>
            <person name="Kono N."/>
            <person name="Arakawa K."/>
        </authorList>
    </citation>
    <scope>NUCLEOTIDE SEQUENCE [LARGE SCALE GENOMIC DNA]</scope>
</reference>
<accession>A0AAV4XRI3</accession>
<evidence type="ECO:0000313" key="1">
    <source>
        <dbReference type="EMBL" id="GIY96983.1"/>
    </source>
</evidence>
<evidence type="ECO:0000313" key="2">
    <source>
        <dbReference type="Proteomes" id="UP001054945"/>
    </source>
</evidence>
<proteinExistence type="predicted"/>
<organism evidence="1 2">
    <name type="scientific">Caerostris extrusa</name>
    <name type="common">Bark spider</name>
    <name type="synonym">Caerostris bankana</name>
    <dbReference type="NCBI Taxonomy" id="172846"/>
    <lineage>
        <taxon>Eukaryota</taxon>
        <taxon>Metazoa</taxon>
        <taxon>Ecdysozoa</taxon>
        <taxon>Arthropoda</taxon>
        <taxon>Chelicerata</taxon>
        <taxon>Arachnida</taxon>
        <taxon>Araneae</taxon>
        <taxon>Araneomorphae</taxon>
        <taxon>Entelegynae</taxon>
        <taxon>Araneoidea</taxon>
        <taxon>Araneidae</taxon>
        <taxon>Caerostris</taxon>
    </lineage>
</organism>
<dbReference type="AlphaFoldDB" id="A0AAV4XRI3"/>